<protein>
    <recommendedName>
        <fullName evidence="2">MurNAc-LAA domain-containing protein</fullName>
    </recommendedName>
</protein>
<dbReference type="Pfam" id="PF01520">
    <property type="entry name" value="Amidase_3"/>
    <property type="match status" value="1"/>
</dbReference>
<keyword evidence="1" id="KW-0732">Signal</keyword>
<dbReference type="EMBL" id="CACVAY010000084">
    <property type="protein sequence ID" value="CAA6818108.1"/>
    <property type="molecule type" value="Genomic_DNA"/>
</dbReference>
<sequence length="210" mass="23669">MRLWLVIFLGLLVSACSHPPTANQSSTQVARADVFIQAGHEGRSSGKMGSTSQFGREIDWTPVVADAATHYLRQAGFSVIRADANWKQKTDTDLALFIHFDGSANPCATGASIGYDDPSDRPAANAWKRLYSQYFRYRWQQDNFTKNLSQYYMFKHTRTRDAELVLELGAIGCPEQALWLRPRLPQLGQLVAHFAAERMGYGNRIPRPQM</sequence>
<dbReference type="SUPFAM" id="SSF53187">
    <property type="entry name" value="Zn-dependent exopeptidases"/>
    <property type="match status" value="1"/>
</dbReference>
<evidence type="ECO:0000259" key="2">
    <source>
        <dbReference type="Pfam" id="PF01520"/>
    </source>
</evidence>
<dbReference type="InterPro" id="IPR002508">
    <property type="entry name" value="MurNAc-LAA_cat"/>
</dbReference>
<evidence type="ECO:0000256" key="1">
    <source>
        <dbReference type="SAM" id="SignalP"/>
    </source>
</evidence>
<feature type="chain" id="PRO_5028415230" description="MurNAc-LAA domain-containing protein" evidence="1">
    <location>
        <begin position="23"/>
        <end position="210"/>
    </location>
</feature>
<reference evidence="3" key="1">
    <citation type="submission" date="2020-01" db="EMBL/GenBank/DDBJ databases">
        <authorList>
            <person name="Meier V. D."/>
            <person name="Meier V D."/>
        </authorList>
    </citation>
    <scope>NUCLEOTIDE SEQUENCE</scope>
    <source>
        <strain evidence="3">HLG_WM_MAG_07</strain>
    </source>
</reference>
<dbReference type="AlphaFoldDB" id="A0A6S6TP67"/>
<organism evidence="3">
    <name type="scientific">uncultured Thiotrichaceae bacterium</name>
    <dbReference type="NCBI Taxonomy" id="298394"/>
    <lineage>
        <taxon>Bacteria</taxon>
        <taxon>Pseudomonadati</taxon>
        <taxon>Pseudomonadota</taxon>
        <taxon>Gammaproteobacteria</taxon>
        <taxon>Thiotrichales</taxon>
        <taxon>Thiotrichaceae</taxon>
        <taxon>environmental samples</taxon>
    </lineage>
</organism>
<dbReference type="Gene3D" id="3.40.630.40">
    <property type="entry name" value="Zn-dependent exopeptidases"/>
    <property type="match status" value="1"/>
</dbReference>
<gene>
    <name evidence="3" type="ORF">HELGO_WM4910</name>
</gene>
<evidence type="ECO:0000313" key="3">
    <source>
        <dbReference type="EMBL" id="CAA6818108.1"/>
    </source>
</evidence>
<feature type="signal peptide" evidence="1">
    <location>
        <begin position="1"/>
        <end position="22"/>
    </location>
</feature>
<dbReference type="PROSITE" id="PS51257">
    <property type="entry name" value="PROKAR_LIPOPROTEIN"/>
    <property type="match status" value="1"/>
</dbReference>
<accession>A0A6S6TP67</accession>
<feature type="domain" description="MurNAc-LAA" evidence="2">
    <location>
        <begin position="34"/>
        <end position="180"/>
    </location>
</feature>
<proteinExistence type="predicted"/>
<name>A0A6S6TP67_9GAMM</name>